<accession>A0AAV7IG73</accession>
<gene>
    <name evidence="2" type="ORF">KQX54_007454</name>
</gene>
<feature type="signal peptide" evidence="1">
    <location>
        <begin position="1"/>
        <end position="24"/>
    </location>
</feature>
<proteinExistence type="predicted"/>
<feature type="chain" id="PRO_5043877067" evidence="1">
    <location>
        <begin position="25"/>
        <end position="76"/>
    </location>
</feature>
<name>A0AAV7IG73_COTGL</name>
<dbReference type="EMBL" id="JAHXZJ010001492">
    <property type="protein sequence ID" value="KAH0552229.1"/>
    <property type="molecule type" value="Genomic_DNA"/>
</dbReference>
<protein>
    <submittedName>
        <fullName evidence="2">Uncharacterized protein</fullName>
    </submittedName>
</protein>
<keyword evidence="1" id="KW-0732">Signal</keyword>
<sequence>MLLVLVSVLVCYVALWRMERYGMGRVHHTIPEYSTESVINIITVAVRARPTGLGDDQYPIHQVEDKTPRANRRFYT</sequence>
<comment type="caution">
    <text evidence="2">The sequence shown here is derived from an EMBL/GenBank/DDBJ whole genome shotgun (WGS) entry which is preliminary data.</text>
</comment>
<dbReference type="AlphaFoldDB" id="A0AAV7IG73"/>
<evidence type="ECO:0000313" key="2">
    <source>
        <dbReference type="EMBL" id="KAH0552229.1"/>
    </source>
</evidence>
<evidence type="ECO:0000256" key="1">
    <source>
        <dbReference type="SAM" id="SignalP"/>
    </source>
</evidence>
<keyword evidence="3" id="KW-1185">Reference proteome</keyword>
<dbReference type="Proteomes" id="UP000826195">
    <property type="component" value="Unassembled WGS sequence"/>
</dbReference>
<organism evidence="2 3">
    <name type="scientific">Cotesia glomerata</name>
    <name type="common">Lepidopteran parasitic wasp</name>
    <name type="synonym">Apanteles glomeratus</name>
    <dbReference type="NCBI Taxonomy" id="32391"/>
    <lineage>
        <taxon>Eukaryota</taxon>
        <taxon>Metazoa</taxon>
        <taxon>Ecdysozoa</taxon>
        <taxon>Arthropoda</taxon>
        <taxon>Hexapoda</taxon>
        <taxon>Insecta</taxon>
        <taxon>Pterygota</taxon>
        <taxon>Neoptera</taxon>
        <taxon>Endopterygota</taxon>
        <taxon>Hymenoptera</taxon>
        <taxon>Apocrita</taxon>
        <taxon>Ichneumonoidea</taxon>
        <taxon>Braconidae</taxon>
        <taxon>Microgastrinae</taxon>
        <taxon>Cotesia</taxon>
    </lineage>
</organism>
<reference evidence="2 3" key="1">
    <citation type="journal article" date="2021" name="J. Hered.">
        <title>A chromosome-level genome assembly of the parasitoid wasp, Cotesia glomerata (Hymenoptera: Braconidae).</title>
        <authorList>
            <person name="Pinto B.J."/>
            <person name="Weis J.J."/>
            <person name="Gamble T."/>
            <person name="Ode P.J."/>
            <person name="Paul R."/>
            <person name="Zaspel J.M."/>
        </authorList>
    </citation>
    <scope>NUCLEOTIDE SEQUENCE [LARGE SCALE GENOMIC DNA]</scope>
    <source>
        <strain evidence="2">CgM1</strain>
    </source>
</reference>
<evidence type="ECO:0000313" key="3">
    <source>
        <dbReference type="Proteomes" id="UP000826195"/>
    </source>
</evidence>